<keyword evidence="2" id="KW-1185">Reference proteome</keyword>
<name>A0ACB8FXF9_9SAUR</name>
<protein>
    <submittedName>
        <fullName evidence="1">Uncharacterized protein</fullName>
    </submittedName>
</protein>
<comment type="caution">
    <text evidence="1">The sequence shown here is derived from an EMBL/GenBank/DDBJ whole genome shotgun (WGS) entry which is preliminary data.</text>
</comment>
<proteinExistence type="predicted"/>
<dbReference type="Proteomes" id="UP000827872">
    <property type="component" value="Linkage Group LG13"/>
</dbReference>
<gene>
    <name evidence="1" type="ORF">K3G42_013542</name>
</gene>
<evidence type="ECO:0000313" key="1">
    <source>
        <dbReference type="EMBL" id="KAH8012006.1"/>
    </source>
</evidence>
<sequence length="98" mass="11461">MYLNYVLQAYNGEGYKISKERLTSFRHPVRLFWPKSRSFDYLYAEGEKLLKNFPVQATISFYEDSEESGSDMEEDDEEEDKSQRSGSVPFVQKCGHLS</sequence>
<accession>A0ACB8FXF9</accession>
<evidence type="ECO:0000313" key="2">
    <source>
        <dbReference type="Proteomes" id="UP000827872"/>
    </source>
</evidence>
<organism evidence="1 2">
    <name type="scientific">Sphaerodactylus townsendi</name>
    <dbReference type="NCBI Taxonomy" id="933632"/>
    <lineage>
        <taxon>Eukaryota</taxon>
        <taxon>Metazoa</taxon>
        <taxon>Chordata</taxon>
        <taxon>Craniata</taxon>
        <taxon>Vertebrata</taxon>
        <taxon>Euteleostomi</taxon>
        <taxon>Lepidosauria</taxon>
        <taxon>Squamata</taxon>
        <taxon>Bifurcata</taxon>
        <taxon>Gekkota</taxon>
        <taxon>Sphaerodactylidae</taxon>
        <taxon>Sphaerodactylus</taxon>
    </lineage>
</organism>
<dbReference type="EMBL" id="CM037626">
    <property type="protein sequence ID" value="KAH8012006.1"/>
    <property type="molecule type" value="Genomic_DNA"/>
</dbReference>
<reference evidence="1" key="1">
    <citation type="submission" date="2021-08" db="EMBL/GenBank/DDBJ databases">
        <title>The first chromosome-level gecko genome reveals the dynamic sex chromosomes of Neotropical dwarf geckos (Sphaerodactylidae: Sphaerodactylus).</title>
        <authorList>
            <person name="Pinto B.J."/>
            <person name="Keating S.E."/>
            <person name="Gamble T."/>
        </authorList>
    </citation>
    <scope>NUCLEOTIDE SEQUENCE</scope>
    <source>
        <strain evidence="1">TG3544</strain>
    </source>
</reference>